<comment type="caution">
    <text evidence="1">The sequence shown here is derived from an EMBL/GenBank/DDBJ whole genome shotgun (WGS) entry which is preliminary data.</text>
</comment>
<name>A0ACC1HJ13_9FUNG</name>
<dbReference type="EMBL" id="JAMZIH010005482">
    <property type="protein sequence ID" value="KAJ1675113.1"/>
    <property type="molecule type" value="Genomic_DNA"/>
</dbReference>
<accession>A0ACC1HJ13</accession>
<proteinExistence type="predicted"/>
<reference evidence="1" key="1">
    <citation type="submission" date="2022-06" db="EMBL/GenBank/DDBJ databases">
        <title>Phylogenomic reconstructions and comparative analyses of Kickxellomycotina fungi.</title>
        <authorList>
            <person name="Reynolds N.K."/>
            <person name="Stajich J.E."/>
            <person name="Barry K."/>
            <person name="Grigoriev I.V."/>
            <person name="Crous P."/>
            <person name="Smith M.E."/>
        </authorList>
    </citation>
    <scope>NUCLEOTIDE SEQUENCE</scope>
    <source>
        <strain evidence="1">RSA 2271</strain>
    </source>
</reference>
<organism evidence="1 2">
    <name type="scientific">Spiromyces aspiralis</name>
    <dbReference type="NCBI Taxonomy" id="68401"/>
    <lineage>
        <taxon>Eukaryota</taxon>
        <taxon>Fungi</taxon>
        <taxon>Fungi incertae sedis</taxon>
        <taxon>Zoopagomycota</taxon>
        <taxon>Kickxellomycotina</taxon>
        <taxon>Kickxellomycetes</taxon>
        <taxon>Kickxellales</taxon>
        <taxon>Kickxellaceae</taxon>
        <taxon>Spiromyces</taxon>
    </lineage>
</organism>
<gene>
    <name evidence="1" type="ORF">EV182_001912</name>
</gene>
<dbReference type="Proteomes" id="UP001145114">
    <property type="component" value="Unassembled WGS sequence"/>
</dbReference>
<evidence type="ECO:0000313" key="2">
    <source>
        <dbReference type="Proteomes" id="UP001145114"/>
    </source>
</evidence>
<feature type="non-terminal residue" evidence="1">
    <location>
        <position position="231"/>
    </location>
</feature>
<evidence type="ECO:0000313" key="1">
    <source>
        <dbReference type="EMBL" id="KAJ1675113.1"/>
    </source>
</evidence>
<keyword evidence="2" id="KW-1185">Reference proteome</keyword>
<sequence length="231" mass="26411">MDAFRNQIAQALVEITSQNPATIKDAEARLKSWEHSPRFYPVLQDVFIDKSFPADVRLLAVIHLKNGVDRYWRKTSRNALSEEDKQAIQSRLLENFNEPSRQIAVQNSVLISRVARWSNDSAWPDLLPSLARLIVGVATLSLPQRTAEHHTIEQNAMYCLHLIIKTQCSRTLAINRRALQQVSPALLGEVLKIYNTRVYEFFATIQTGQAHAAMDALREVRFALKIIRRLL</sequence>
<protein>
    <submittedName>
        <fullName evidence="1">Uncharacterized protein</fullName>
    </submittedName>
</protein>